<dbReference type="EMBL" id="JBDFQZ010000003">
    <property type="protein sequence ID" value="KAK9740098.1"/>
    <property type="molecule type" value="Genomic_DNA"/>
</dbReference>
<protein>
    <recommendedName>
        <fullName evidence="5">EF-hand domain-containing protein</fullName>
    </recommendedName>
</protein>
<proteinExistence type="predicted"/>
<comment type="caution">
    <text evidence="6">The sequence shown here is derived from an EMBL/GenBank/DDBJ whole genome shotgun (WGS) entry which is preliminary data.</text>
</comment>
<dbReference type="AlphaFoldDB" id="A0AAW1M3D9"/>
<accession>A0AAW1M3D9</accession>
<feature type="domain" description="EF-hand" evidence="5">
    <location>
        <begin position="43"/>
        <end position="78"/>
    </location>
</feature>
<dbReference type="GO" id="GO:0005737">
    <property type="term" value="C:cytoplasm"/>
    <property type="evidence" value="ECO:0007669"/>
    <property type="project" value="UniProtKB-ARBA"/>
</dbReference>
<evidence type="ECO:0000313" key="6">
    <source>
        <dbReference type="EMBL" id="KAK9740098.1"/>
    </source>
</evidence>
<keyword evidence="7" id="KW-1185">Reference proteome</keyword>
<keyword evidence="2" id="KW-0479">Metal-binding</keyword>
<evidence type="ECO:0000256" key="3">
    <source>
        <dbReference type="ARBA" id="ARBA00022737"/>
    </source>
</evidence>
<comment type="function">
    <text evidence="1">Potential calcium sensor.</text>
</comment>
<dbReference type="CDD" id="cd00051">
    <property type="entry name" value="EFh"/>
    <property type="match status" value="2"/>
</dbReference>
<dbReference type="InterPro" id="IPR002048">
    <property type="entry name" value="EF_hand_dom"/>
</dbReference>
<dbReference type="PROSITE" id="PS00018">
    <property type="entry name" value="EF_HAND_1"/>
    <property type="match status" value="3"/>
</dbReference>
<name>A0AAW1M3D9_SAPOF</name>
<evidence type="ECO:0000313" key="7">
    <source>
        <dbReference type="Proteomes" id="UP001443914"/>
    </source>
</evidence>
<evidence type="ECO:0000256" key="4">
    <source>
        <dbReference type="ARBA" id="ARBA00022837"/>
    </source>
</evidence>
<gene>
    <name evidence="6" type="ORF">RND81_03G010900</name>
</gene>
<reference evidence="6" key="1">
    <citation type="submission" date="2024-03" db="EMBL/GenBank/DDBJ databases">
        <title>WGS assembly of Saponaria officinalis var. Norfolk2.</title>
        <authorList>
            <person name="Jenkins J."/>
            <person name="Shu S."/>
            <person name="Grimwood J."/>
            <person name="Barry K."/>
            <person name="Goodstein D."/>
            <person name="Schmutz J."/>
            <person name="Leebens-Mack J."/>
            <person name="Osbourn A."/>
        </authorList>
    </citation>
    <scope>NUCLEOTIDE SEQUENCE [LARGE SCALE GENOMIC DNA]</scope>
    <source>
        <strain evidence="6">JIC</strain>
    </source>
</reference>
<dbReference type="GO" id="GO:0005509">
    <property type="term" value="F:calcium ion binding"/>
    <property type="evidence" value="ECO:0007669"/>
    <property type="project" value="InterPro"/>
</dbReference>
<keyword evidence="4" id="KW-0106">Calcium</keyword>
<dbReference type="SMART" id="SM00054">
    <property type="entry name" value="EFh"/>
    <property type="match status" value="4"/>
</dbReference>
<evidence type="ECO:0000256" key="2">
    <source>
        <dbReference type="ARBA" id="ARBA00022723"/>
    </source>
</evidence>
<organism evidence="6 7">
    <name type="scientific">Saponaria officinalis</name>
    <name type="common">Common soapwort</name>
    <name type="synonym">Lychnis saponaria</name>
    <dbReference type="NCBI Taxonomy" id="3572"/>
    <lineage>
        <taxon>Eukaryota</taxon>
        <taxon>Viridiplantae</taxon>
        <taxon>Streptophyta</taxon>
        <taxon>Embryophyta</taxon>
        <taxon>Tracheophyta</taxon>
        <taxon>Spermatophyta</taxon>
        <taxon>Magnoliopsida</taxon>
        <taxon>eudicotyledons</taxon>
        <taxon>Gunneridae</taxon>
        <taxon>Pentapetalae</taxon>
        <taxon>Caryophyllales</taxon>
        <taxon>Caryophyllaceae</taxon>
        <taxon>Caryophylleae</taxon>
        <taxon>Saponaria</taxon>
    </lineage>
</organism>
<dbReference type="PANTHER" id="PTHR10891">
    <property type="entry name" value="EF-HAND CALCIUM-BINDING DOMAIN CONTAINING PROTEIN"/>
    <property type="match status" value="1"/>
</dbReference>
<dbReference type="InterPro" id="IPR039647">
    <property type="entry name" value="EF_hand_pair_protein_CML-like"/>
</dbReference>
<feature type="domain" description="EF-hand" evidence="5">
    <location>
        <begin position="115"/>
        <end position="150"/>
    </location>
</feature>
<dbReference type="Pfam" id="PF13499">
    <property type="entry name" value="EF-hand_7"/>
    <property type="match status" value="2"/>
</dbReference>
<evidence type="ECO:0000259" key="5">
    <source>
        <dbReference type="PROSITE" id="PS50222"/>
    </source>
</evidence>
<dbReference type="PROSITE" id="PS50222">
    <property type="entry name" value="EF_HAND_2"/>
    <property type="match status" value="4"/>
</dbReference>
<dbReference type="FunFam" id="1.10.238.10:FF:000089">
    <property type="entry name" value="calmodulin-like protein 3"/>
    <property type="match status" value="1"/>
</dbReference>
<dbReference type="InterPro" id="IPR011992">
    <property type="entry name" value="EF-hand-dom_pair"/>
</dbReference>
<feature type="domain" description="EF-hand" evidence="5">
    <location>
        <begin position="80"/>
        <end position="114"/>
    </location>
</feature>
<dbReference type="InterPro" id="IPR018247">
    <property type="entry name" value="EF_Hand_1_Ca_BS"/>
</dbReference>
<sequence>MASVRFLDFQYGLSKGVFSTNPKRLFSFSNRQYSCNFLPVFHPNPDEMRRVFDKFDSNKDGKISQEEYKAILRALGNTGSTILEVNRIFQIADLNNDGYIDFREFMDLHSNGGGVRMMDIRNAFRAFDLDKDGKISAEDVHEMLKKLGERFSLGDCRRMVGAVDVNGDGFINMDEFITMMTRSMTRF</sequence>
<dbReference type="Proteomes" id="UP001443914">
    <property type="component" value="Unassembled WGS sequence"/>
</dbReference>
<dbReference type="SUPFAM" id="SSF47473">
    <property type="entry name" value="EF-hand"/>
    <property type="match status" value="1"/>
</dbReference>
<keyword evidence="3" id="KW-0677">Repeat</keyword>
<evidence type="ECO:0000256" key="1">
    <source>
        <dbReference type="ARBA" id="ARBA00003291"/>
    </source>
</evidence>
<feature type="domain" description="EF-hand" evidence="5">
    <location>
        <begin position="151"/>
        <end position="186"/>
    </location>
</feature>
<dbReference type="Gene3D" id="1.10.238.10">
    <property type="entry name" value="EF-hand"/>
    <property type="match status" value="2"/>
</dbReference>